<name>A0A0T7FVK2_NEOGA</name>
<feature type="signal peptide" evidence="2">
    <location>
        <begin position="1"/>
        <end position="24"/>
    </location>
</feature>
<evidence type="ECO:0000256" key="2">
    <source>
        <dbReference type="SAM" id="SignalP"/>
    </source>
</evidence>
<sequence>MTKYLLSISATIIISMSLFGQAMADEGDYYEGVTRSVGASIDPRTTSSITVHKSQHGFTRNGGGRDNNWPNFVDQGDYYQGASRSN</sequence>
<evidence type="ECO:0000313" key="4">
    <source>
        <dbReference type="Proteomes" id="UP000046176"/>
    </source>
</evidence>
<dbReference type="RefSeq" id="WP_046668547.1">
    <property type="nucleotide sequence ID" value="NZ_CCRH01000015.1"/>
</dbReference>
<dbReference type="Proteomes" id="UP000046176">
    <property type="component" value="Unassembled WGS sequence"/>
</dbReference>
<reference evidence="3 4" key="1">
    <citation type="submission" date="2014-08" db="EMBL/GenBank/DDBJ databases">
        <authorList>
            <person name="Chen Y.-H."/>
        </authorList>
    </citation>
    <scope>NUCLEOTIDE SEQUENCE [LARGE SCALE GENOMIC DNA]</scope>
</reference>
<organism evidence="3 4">
    <name type="scientific">Neorhizobium galegae bv. officinalis</name>
    <dbReference type="NCBI Taxonomy" id="323656"/>
    <lineage>
        <taxon>Bacteria</taxon>
        <taxon>Pseudomonadati</taxon>
        <taxon>Pseudomonadota</taxon>
        <taxon>Alphaproteobacteria</taxon>
        <taxon>Hyphomicrobiales</taxon>
        <taxon>Rhizobiaceae</taxon>
        <taxon>Rhizobium/Agrobacterium group</taxon>
        <taxon>Neorhizobium</taxon>
    </lineage>
</organism>
<feature type="chain" id="PRO_5018159272" evidence="2">
    <location>
        <begin position="25"/>
        <end position="86"/>
    </location>
</feature>
<keyword evidence="2" id="KW-0732">Signal</keyword>
<evidence type="ECO:0000313" key="3">
    <source>
        <dbReference type="EMBL" id="CDZ39048.1"/>
    </source>
</evidence>
<accession>A0A0T7FVK2</accession>
<dbReference type="OrthoDB" id="8410539at2"/>
<protein>
    <submittedName>
        <fullName evidence="3">Uncharacterized protein</fullName>
    </submittedName>
</protein>
<feature type="region of interest" description="Disordered" evidence="1">
    <location>
        <begin position="54"/>
        <end position="86"/>
    </location>
</feature>
<gene>
    <name evidence="3" type="ORF">NGAL_HAMBI1145_46750</name>
</gene>
<evidence type="ECO:0000256" key="1">
    <source>
        <dbReference type="SAM" id="MobiDB-lite"/>
    </source>
</evidence>
<proteinExistence type="predicted"/>
<dbReference type="EMBL" id="CCRH01000015">
    <property type="protein sequence ID" value="CDZ39048.1"/>
    <property type="molecule type" value="Genomic_DNA"/>
</dbReference>
<dbReference type="AlphaFoldDB" id="A0A0T7FVK2"/>